<dbReference type="RefSeq" id="WP_015707672.1">
    <property type="nucleotide sequence ID" value="NC_015578.1"/>
</dbReference>
<dbReference type="HOGENOM" id="CLU_019973_1_1_12"/>
<keyword evidence="1" id="KW-0175">Coiled coil</keyword>
<dbReference type="Proteomes" id="UP000009223">
    <property type="component" value="Chromosome"/>
</dbReference>
<gene>
    <name evidence="3" type="ordered locus">TREPR_2539</name>
</gene>
<feature type="coiled-coil region" evidence="1">
    <location>
        <begin position="551"/>
        <end position="578"/>
    </location>
</feature>
<evidence type="ECO:0000313" key="4">
    <source>
        <dbReference type="Proteomes" id="UP000009223"/>
    </source>
</evidence>
<dbReference type="InterPro" id="IPR045699">
    <property type="entry name" value="GlfT2_C"/>
</dbReference>
<dbReference type="OrthoDB" id="3225550at2"/>
<dbReference type="EMBL" id="CP001843">
    <property type="protein sequence ID" value="AEF84972.1"/>
    <property type="molecule type" value="Genomic_DNA"/>
</dbReference>
<name>F5YGN8_TREPZ</name>
<accession>F5YGN8</accession>
<dbReference type="SUPFAM" id="SSF53448">
    <property type="entry name" value="Nucleotide-diphospho-sugar transferases"/>
    <property type="match status" value="1"/>
</dbReference>
<dbReference type="InterPro" id="IPR029044">
    <property type="entry name" value="Nucleotide-diphossugar_trans"/>
</dbReference>
<evidence type="ECO:0000259" key="2">
    <source>
        <dbReference type="Pfam" id="PF19320"/>
    </source>
</evidence>
<reference evidence="3 4" key="2">
    <citation type="journal article" date="2011" name="ISME J.">
        <title>RNA-seq reveals cooperative metabolic interactions between two termite-gut spirochete species in co-culture.</title>
        <authorList>
            <person name="Rosenthal A.Z."/>
            <person name="Matson E.G."/>
            <person name="Eldar A."/>
            <person name="Leadbetter J.R."/>
        </authorList>
    </citation>
    <scope>NUCLEOTIDE SEQUENCE [LARGE SCALE GENOMIC DNA]</scope>
    <source>
        <strain evidence="4">ATCC BAA-887 / DSM 12427 / ZAS-2</strain>
    </source>
</reference>
<dbReference type="eggNOG" id="COG1216">
    <property type="taxonomic scope" value="Bacteria"/>
</dbReference>
<evidence type="ECO:0000256" key="1">
    <source>
        <dbReference type="SAM" id="Coils"/>
    </source>
</evidence>
<evidence type="ECO:0000313" key="3">
    <source>
        <dbReference type="EMBL" id="AEF84972.1"/>
    </source>
</evidence>
<protein>
    <recommendedName>
        <fullName evidence="2">Galactofuranosyltransferase-2 C-terminal domain-containing protein</fullName>
    </recommendedName>
</protein>
<feature type="domain" description="Galactofuranosyltransferase-2 C-terminal" evidence="2">
    <location>
        <begin position="539"/>
        <end position="589"/>
    </location>
</feature>
<reference evidence="4" key="1">
    <citation type="submission" date="2009-12" db="EMBL/GenBank/DDBJ databases">
        <title>Complete sequence of Treponema primitia strain ZAS-2.</title>
        <authorList>
            <person name="Tetu S.G."/>
            <person name="Matson E."/>
            <person name="Ren Q."/>
            <person name="Seshadri R."/>
            <person name="Elbourne L."/>
            <person name="Hassan K.A."/>
            <person name="Durkin A."/>
            <person name="Radune D."/>
            <person name="Mohamoud Y."/>
            <person name="Shay R."/>
            <person name="Jin S."/>
            <person name="Zhang X."/>
            <person name="Lucey K."/>
            <person name="Ballor N.R."/>
            <person name="Ottesen E."/>
            <person name="Rosenthal R."/>
            <person name="Allen A."/>
            <person name="Leadbetter J.R."/>
            <person name="Paulsen I.T."/>
        </authorList>
    </citation>
    <scope>NUCLEOTIDE SEQUENCE [LARGE SCALE GENOMIC DNA]</scope>
    <source>
        <strain evidence="4">ATCC BAA-887 / DSM 12427 / ZAS-2</strain>
    </source>
</reference>
<dbReference type="Pfam" id="PF19320">
    <property type="entry name" value="GlfT2_domain3"/>
    <property type="match status" value="1"/>
</dbReference>
<dbReference type="AlphaFoldDB" id="F5YGN8"/>
<organism evidence="3 4">
    <name type="scientific">Treponema primitia (strain ATCC BAA-887 / DSM 12427 / ZAS-2)</name>
    <dbReference type="NCBI Taxonomy" id="545694"/>
    <lineage>
        <taxon>Bacteria</taxon>
        <taxon>Pseudomonadati</taxon>
        <taxon>Spirochaetota</taxon>
        <taxon>Spirochaetia</taxon>
        <taxon>Spirochaetales</taxon>
        <taxon>Treponemataceae</taxon>
        <taxon>Treponema</taxon>
    </lineage>
</organism>
<keyword evidence="4" id="KW-1185">Reference proteome</keyword>
<dbReference type="STRING" id="545694.TREPR_2539"/>
<sequence length="594" mass="70582">MIKKLYPLSNVVLPPPNFLHYKGLFYWHHKDLGNLEQGDVYQFNTWMNLFGAKKWYAYCDLGEIYLRLNITGAYQLQIMGTNQNHAFGTSLDSILLDTYIDTDSEQVSIPDAKNYDGIWFTIYKKSTEPFAINSIQWCTDKTPGTENKLAIVSCTFKREEYILNNIGKFENFLTENEALRDKIHLFVIDNGRTLDAGKRYAHTDILPNMNAGGAGGFTRGMMEAVKSNAGYTRILLMDDDIDVLPESYFRTLIVSNYLREEYRDAFISGAMMEMVSKHWLFEALAFQKGDWVKGVYSGMDVLRLENILKINTVQDKLFSEKKVFSGWWYNCFPVSFIHEKGLPLPFFIRCDDVEWGWRHQGKHHIALNGICVWHEPFMWKVPPLTDRYYHHRNVFIVWSIYIDDFKNTYKKFLTDVFYFLLKTYNYNDIDLLFRALDDVLAGPQMLKQNPELLHKELQSMVKKPEYFDAEIREIEYAKTYYPPRKKRKIVFKLTRHGKYCPQFLWEKESNALEWYPPMDNFMLVKTVKVYNLLTGKYCIRKYDRKRMIVFEKEFKARMKQIKARFDDLKKEYTKAHKELTSFEFWEKYLELNHE</sequence>
<proteinExistence type="predicted"/>
<dbReference type="Gene3D" id="3.90.550.60">
    <property type="match status" value="1"/>
</dbReference>
<dbReference type="KEGG" id="tpi:TREPR_2539"/>